<evidence type="ECO:0000256" key="2">
    <source>
        <dbReference type="ARBA" id="ARBA00022980"/>
    </source>
</evidence>
<organism evidence="6 7">
    <name type="scientific">Somion occarium</name>
    <dbReference type="NCBI Taxonomy" id="3059160"/>
    <lineage>
        <taxon>Eukaryota</taxon>
        <taxon>Fungi</taxon>
        <taxon>Dikarya</taxon>
        <taxon>Basidiomycota</taxon>
        <taxon>Agaricomycotina</taxon>
        <taxon>Agaricomycetes</taxon>
        <taxon>Polyporales</taxon>
        <taxon>Cerrenaceae</taxon>
        <taxon>Somion</taxon>
    </lineage>
</organism>
<reference evidence="7" key="1">
    <citation type="submission" date="2024-04" db="EMBL/GenBank/DDBJ databases">
        <authorList>
            <person name="Shaw F."/>
            <person name="Minotto A."/>
        </authorList>
    </citation>
    <scope>NUCLEOTIDE SEQUENCE [LARGE SCALE GENOMIC DNA]</scope>
</reference>
<protein>
    <recommendedName>
        <fullName evidence="5">Large ribosomal subunit protein uL5 C-terminal domain-containing protein</fullName>
    </recommendedName>
</protein>
<evidence type="ECO:0000313" key="7">
    <source>
        <dbReference type="Proteomes" id="UP001497453"/>
    </source>
</evidence>
<evidence type="ECO:0000259" key="5">
    <source>
        <dbReference type="Pfam" id="PF00673"/>
    </source>
</evidence>
<sequence length="296" mass="33014">MSAAAATATRAVAQTTRGRIKLIKKPLRRDRYGLPIPHVDIIVRDTHLSRLQDHYHNTLRDDLMYMTYKHEPASRKPQKQAKLRFDPEDPYTKHRFNPPKGGNTWFKQLPPPTTSENVVQLERIQLHTMLESAVASRANLLTAIMAFRTLSGESREAGGRHTAEGVQIVTARTLGGKGWARRGQPIGVKVDLKGPKMYDFLGTLVDFVLPKLRDYNGLPMEGPSRPLDSPSAATGVVSFGLPPYALQFFPQIEVNPDMYPEHFGMHIHFITNATGVGAQNKARALISGFQVPFSRA</sequence>
<dbReference type="EMBL" id="OZ037950">
    <property type="protein sequence ID" value="CAL1713537.1"/>
    <property type="molecule type" value="Genomic_DNA"/>
</dbReference>
<feature type="region of interest" description="Disordered" evidence="4">
    <location>
        <begin position="88"/>
        <end position="110"/>
    </location>
</feature>
<dbReference type="SUPFAM" id="SSF55282">
    <property type="entry name" value="RL5-like"/>
    <property type="match status" value="1"/>
</dbReference>
<comment type="similarity">
    <text evidence="1">Belongs to the universal ribosomal protein uL5 family.</text>
</comment>
<feature type="domain" description="Large ribosomal subunit protein uL5 C-terminal" evidence="5">
    <location>
        <begin position="185"/>
        <end position="293"/>
    </location>
</feature>
<dbReference type="InterPro" id="IPR002132">
    <property type="entry name" value="Ribosomal_uL5"/>
</dbReference>
<proteinExistence type="inferred from homology"/>
<gene>
    <name evidence="6" type="ORF">GFSPODELE1_LOCUS9358</name>
</gene>
<dbReference type="PANTHER" id="PTHR11994">
    <property type="entry name" value="60S RIBOSOMAL PROTEIN L11-RELATED"/>
    <property type="match status" value="1"/>
</dbReference>
<evidence type="ECO:0000256" key="4">
    <source>
        <dbReference type="SAM" id="MobiDB-lite"/>
    </source>
</evidence>
<dbReference type="Proteomes" id="UP001497453">
    <property type="component" value="Chromosome 7"/>
</dbReference>
<evidence type="ECO:0000256" key="1">
    <source>
        <dbReference type="ARBA" id="ARBA00008553"/>
    </source>
</evidence>
<keyword evidence="3" id="KW-0687">Ribonucleoprotein</keyword>
<dbReference type="Pfam" id="PF00673">
    <property type="entry name" value="Ribosomal_L5_C"/>
    <property type="match status" value="1"/>
</dbReference>
<evidence type="ECO:0000313" key="6">
    <source>
        <dbReference type="EMBL" id="CAL1713537.1"/>
    </source>
</evidence>
<dbReference type="Gene3D" id="3.30.1440.10">
    <property type="match status" value="1"/>
</dbReference>
<evidence type="ECO:0000256" key="3">
    <source>
        <dbReference type="ARBA" id="ARBA00023274"/>
    </source>
</evidence>
<name>A0ABP1E0M8_9APHY</name>
<accession>A0ABP1E0M8</accession>
<keyword evidence="7" id="KW-1185">Reference proteome</keyword>
<dbReference type="InterPro" id="IPR022803">
    <property type="entry name" value="Ribosomal_uL5_dom_sf"/>
</dbReference>
<dbReference type="InterPro" id="IPR031309">
    <property type="entry name" value="Ribosomal_uL5_C"/>
</dbReference>
<keyword evidence="2" id="KW-0689">Ribosomal protein</keyword>